<organism evidence="2 3">
    <name type="scientific">Apiospora phragmitis</name>
    <dbReference type="NCBI Taxonomy" id="2905665"/>
    <lineage>
        <taxon>Eukaryota</taxon>
        <taxon>Fungi</taxon>
        <taxon>Dikarya</taxon>
        <taxon>Ascomycota</taxon>
        <taxon>Pezizomycotina</taxon>
        <taxon>Sordariomycetes</taxon>
        <taxon>Xylariomycetidae</taxon>
        <taxon>Amphisphaeriales</taxon>
        <taxon>Apiosporaceae</taxon>
        <taxon>Apiospora</taxon>
    </lineage>
</organism>
<evidence type="ECO:0000256" key="1">
    <source>
        <dbReference type="SAM" id="MobiDB-lite"/>
    </source>
</evidence>
<reference evidence="2 3" key="1">
    <citation type="submission" date="2023-01" db="EMBL/GenBank/DDBJ databases">
        <title>Analysis of 21 Apiospora genomes using comparative genomics revels a genus with tremendous synthesis potential of carbohydrate active enzymes and secondary metabolites.</title>
        <authorList>
            <person name="Sorensen T."/>
        </authorList>
    </citation>
    <scope>NUCLEOTIDE SEQUENCE [LARGE SCALE GENOMIC DNA]</scope>
    <source>
        <strain evidence="2 3">CBS 135458</strain>
    </source>
</reference>
<sequence>MSFTHVQPATNPTIRNPTKASYERTSFDSVVASADGHRGHSRRRRGIEVPPQPIPGFEPVVGLVFICISRFFYGFGNIDCLIVDRQPGLDHGFNSDIYNGRDGWSLGLFIYYGIASSFINHRVVGSL</sequence>
<keyword evidence="3" id="KW-1185">Reference proteome</keyword>
<dbReference type="EMBL" id="JAQQWL010000004">
    <property type="protein sequence ID" value="KAK8076148.1"/>
    <property type="molecule type" value="Genomic_DNA"/>
</dbReference>
<evidence type="ECO:0000313" key="3">
    <source>
        <dbReference type="Proteomes" id="UP001480595"/>
    </source>
</evidence>
<name>A0ABR1VY52_9PEZI</name>
<accession>A0ABR1VY52</accession>
<dbReference type="RefSeq" id="XP_066719107.1">
    <property type="nucleotide sequence ID" value="XM_066854829.1"/>
</dbReference>
<comment type="caution">
    <text evidence="2">The sequence shown here is derived from an EMBL/GenBank/DDBJ whole genome shotgun (WGS) entry which is preliminary data.</text>
</comment>
<evidence type="ECO:0000313" key="2">
    <source>
        <dbReference type="EMBL" id="KAK8076148.1"/>
    </source>
</evidence>
<dbReference type="GeneID" id="92087892"/>
<feature type="compositionally biased region" description="Polar residues" evidence="1">
    <location>
        <begin position="1"/>
        <end position="20"/>
    </location>
</feature>
<protein>
    <submittedName>
        <fullName evidence="2">Uncharacterized protein</fullName>
    </submittedName>
</protein>
<gene>
    <name evidence="2" type="ORF">PG994_003420</name>
</gene>
<dbReference type="Proteomes" id="UP001480595">
    <property type="component" value="Unassembled WGS sequence"/>
</dbReference>
<feature type="region of interest" description="Disordered" evidence="1">
    <location>
        <begin position="1"/>
        <end position="22"/>
    </location>
</feature>
<proteinExistence type="predicted"/>